<feature type="coiled-coil region" evidence="1">
    <location>
        <begin position="689"/>
        <end position="758"/>
    </location>
</feature>
<reference evidence="3 4" key="1">
    <citation type="submission" date="2018-02" db="EMBL/GenBank/DDBJ databases">
        <title>Genomic Encyclopedia of Archaeal and Bacterial Type Strains, Phase II (KMG-II): from individual species to whole genera.</title>
        <authorList>
            <person name="Goeker M."/>
        </authorList>
    </citation>
    <scope>NUCLEOTIDE SEQUENCE [LARGE SCALE GENOMIC DNA]</scope>
    <source>
        <strain evidence="3 4">DSM 21165</strain>
    </source>
</reference>
<accession>A0A362X0F2</accession>
<feature type="region of interest" description="Disordered" evidence="2">
    <location>
        <begin position="356"/>
        <end position="375"/>
    </location>
</feature>
<dbReference type="InterPro" id="IPR019861">
    <property type="entry name" value="PorP/SprF_Bacteroidetes"/>
</dbReference>
<dbReference type="EMBL" id="PVEO01000004">
    <property type="protein sequence ID" value="PQV49049.1"/>
    <property type="molecule type" value="Genomic_DNA"/>
</dbReference>
<comment type="caution">
    <text evidence="3">The sequence shown here is derived from an EMBL/GenBank/DDBJ whole genome shotgun (WGS) entry which is preliminary data.</text>
</comment>
<evidence type="ECO:0000256" key="1">
    <source>
        <dbReference type="SAM" id="Coils"/>
    </source>
</evidence>
<evidence type="ECO:0000256" key="2">
    <source>
        <dbReference type="SAM" id="MobiDB-lite"/>
    </source>
</evidence>
<feature type="coiled-coil region" evidence="1">
    <location>
        <begin position="329"/>
        <end position="356"/>
    </location>
</feature>
<name>A0A362X0F2_9FLAO</name>
<gene>
    <name evidence="3" type="ORF">CLV33_104257</name>
</gene>
<dbReference type="Proteomes" id="UP000251545">
    <property type="component" value="Unassembled WGS sequence"/>
</dbReference>
<evidence type="ECO:0000313" key="4">
    <source>
        <dbReference type="Proteomes" id="UP000251545"/>
    </source>
</evidence>
<evidence type="ECO:0000313" key="3">
    <source>
        <dbReference type="EMBL" id="PQV49049.1"/>
    </source>
</evidence>
<keyword evidence="1" id="KW-0175">Coiled coil</keyword>
<dbReference type="Pfam" id="PF11751">
    <property type="entry name" value="PorP_SprF"/>
    <property type="match status" value="1"/>
</dbReference>
<dbReference type="NCBIfam" id="TIGR03519">
    <property type="entry name" value="T9SS_PorP_fam"/>
    <property type="match status" value="1"/>
</dbReference>
<dbReference type="AlphaFoldDB" id="A0A362X0F2"/>
<proteinExistence type="predicted"/>
<feature type="coiled-coil region" evidence="1">
    <location>
        <begin position="393"/>
        <end position="653"/>
    </location>
</feature>
<sequence>MFITLCTIQQFHSQESNGVVALALPVRNSLKFNRYAINPTFSFVREQNKYISFTNKKQWTQFNDAPNSYLFSYAGRFSENIGAGIGLFQQDFGVLTTFGGMLNFAYNASLTRESNLTFALNVGAYQSGLNEGRVVINTPDPALQNVPSNFLITINPGINYGTDFFDFGLAINNLVSYNLNDSKIIEDNPEQALQAHIMYTGYMDARGFFDESKFSTLIRSEFKKNQTVISGIAMLNVPKGIWAQAGYNTLYGASAGIGINVTNNIAVEYNYEQSMGNFSDFGSSHEITLAYRFNKKYSYSYGDDDDEQSVFNSNKRKRKPNNLTDEDRARIAERRAEIAARRKAEAEAKKAELANIPRKTSDSEKDNFEAASNIESKPVEKESVVTVNKEELLSKLNSEKEAELKAAEALRLQKEAEERRQIELERQRIVAEAKAKAELEARLQREAEQQAEAERERLAAEAKAKAAEALRLQKEAEEKRQIELERQRVAAEAKAKAELEARLQREAEQQAEVERERLAAEAKAKAAEALRLQKEAEEKRQIELERQRVAAEAKAKAELEARLQREAEQQAEAERERLAAEAKAKAAEVLRLQKEAEEKRQIELESQRVAAEAKAKAKLEEEKLRAEKEAEAKKLEEANIKQAEETIKSANATEVAVAETNTKQQQIPQATDEASKDMNALVNATSGTKETQEALMKQLSEKIAVKQKDLDDLKEENDLSEQGIYLDPKPFKSLTAENQALETLKDEIDKTLEEQKVKIIELETIYLKRKKKIKDKEDPVNAFYLETLERLKSEQAQIITAKRDLIMNLEQIKEATDFERKRRIRRAAYDNQQDRFNKDKAALARIKKFTDESSVQLQEDDFDFGEEQTKNIQIIKNVLNEEPGYYIVIAVHNSVEKRDEFVTKVVASGEKNVNFFFDVKTNKYFIYYEKFDAISEAKNALEEKGSKPYNGKMSLVKIDN</sequence>
<organism evidence="3 4">
    <name type="scientific">Jejuia pallidilutea</name>
    <dbReference type="NCBI Taxonomy" id="504487"/>
    <lineage>
        <taxon>Bacteria</taxon>
        <taxon>Pseudomonadati</taxon>
        <taxon>Bacteroidota</taxon>
        <taxon>Flavobacteriia</taxon>
        <taxon>Flavobacteriales</taxon>
        <taxon>Flavobacteriaceae</taxon>
        <taxon>Jejuia</taxon>
    </lineage>
</organism>
<protein>
    <submittedName>
        <fullName evidence="3">Type IX secretion system PorP/SprF family membrane protein</fullName>
    </submittedName>
</protein>
<feature type="compositionally biased region" description="Basic and acidic residues" evidence="2">
    <location>
        <begin position="359"/>
        <end position="368"/>
    </location>
</feature>